<evidence type="ECO:0000313" key="14">
    <source>
        <dbReference type="EMBL" id="GLS82316.1"/>
    </source>
</evidence>
<keyword evidence="9 11" id="KW-0378">Hydrolase</keyword>
<dbReference type="SUPFAM" id="SSF56300">
    <property type="entry name" value="Metallo-dependent phosphatases"/>
    <property type="match status" value="1"/>
</dbReference>
<comment type="subcellular location">
    <subcellularLocation>
        <location evidence="4">Cell envelope</location>
    </subcellularLocation>
</comment>
<sequence>MKPILTAILLLLTVSACQPSVQVEQQPAQLQLRLLETSDIHTNLMDYNYYQDQTDPTIGLTRVASLIAAQRTQNTLLFDNGDLLQGSPMGDYMASKDPSQWTTHPAYKAMNSLGYDAGNLGNHEFNYGLEFLKQAIAGAQFPYVNANVFDAQNNEHMFSPTVVLERQFVDSNGQKRPFKVGVIGLVPPQIMVWDKQHLTGKVVAKDMVEMAKKYVGELRKQSVDAIVIIAHSGLGDPKTINLANQENAAIALAHIDGVDALLLGHSHSVFPSQAFANIDGVDIDRGTINQVPAVMPGRWGDHLGQIDIEFDWDVAQQKWLRQQSQSSSFPIYDSQSRQSIAKADSKLQQRIATEHQATIAYMQQPIGVTTQPLNSFLSLLQDDPSVQIVAQAQRAYMMQNMPVELAGLPVVSVASPLKAGGRHSTPGDAQQYVAMNAGELSYRNGADLYLYANTLVALKASGAQLKDWLECSANQFNQIDVSSTEPQSLINWNNHRTYNFDVIEGLSYQIDVTQPSRFDGNCKLVNDKAERISQLSYQDSQGKTLTGNDLMQKQFLVITNNFRAFGDKFAGANAEQVVFESGYETRQLLIDYIREQSRFNPASGEFDAWVEVKPDNNWSLKPIRSKAPLDIRFVTQDSQDAKTYIEHFSRWPMTKVGLDELGFAEYRVDLSAR</sequence>
<dbReference type="CDD" id="cd07410">
    <property type="entry name" value="MPP_CpdB_N"/>
    <property type="match status" value="1"/>
</dbReference>
<comment type="catalytic activity">
    <reaction evidence="2">
        <text>a nucleoside 2',3'-cyclic phosphate + H2O = a nucleoside 3'-phosphate + H(+)</text>
        <dbReference type="Rhea" id="RHEA:19621"/>
        <dbReference type="ChEBI" id="CHEBI:15377"/>
        <dbReference type="ChEBI" id="CHEBI:15378"/>
        <dbReference type="ChEBI" id="CHEBI:66949"/>
        <dbReference type="ChEBI" id="CHEBI:66954"/>
        <dbReference type="EC" id="3.1.4.16"/>
    </reaction>
</comment>
<keyword evidence="10" id="KW-0511">Multifunctional enzyme</keyword>
<dbReference type="InterPro" id="IPR008334">
    <property type="entry name" value="5'-Nucleotdase_C"/>
</dbReference>
<name>A0AA37TV10_9GAMM</name>
<evidence type="ECO:0000256" key="10">
    <source>
        <dbReference type="ARBA" id="ARBA00023268"/>
    </source>
</evidence>
<dbReference type="InterPro" id="IPR029052">
    <property type="entry name" value="Metallo-depent_PP-like"/>
</dbReference>
<proteinExistence type="inferred from homology"/>
<dbReference type="Gene3D" id="3.90.780.10">
    <property type="entry name" value="5'-Nucleotidase, C-terminal domain"/>
    <property type="match status" value="1"/>
</dbReference>
<comment type="caution">
    <text evidence="14">The sequence shown here is derived from an EMBL/GenBank/DDBJ whole genome shotgun (WGS) entry which is preliminary data.</text>
</comment>
<dbReference type="GO" id="GO:0009166">
    <property type="term" value="P:nucleotide catabolic process"/>
    <property type="evidence" value="ECO:0007669"/>
    <property type="project" value="InterPro"/>
</dbReference>
<dbReference type="Pfam" id="PF02872">
    <property type="entry name" value="5_nucleotid_C"/>
    <property type="match status" value="1"/>
</dbReference>
<dbReference type="AlphaFoldDB" id="A0AA37TV10"/>
<evidence type="ECO:0000256" key="7">
    <source>
        <dbReference type="ARBA" id="ARBA00022729"/>
    </source>
</evidence>
<dbReference type="GO" id="GO:0046872">
    <property type="term" value="F:metal ion binding"/>
    <property type="evidence" value="ECO:0007669"/>
    <property type="project" value="UniProtKB-KW"/>
</dbReference>
<evidence type="ECO:0000256" key="6">
    <source>
        <dbReference type="ARBA" id="ARBA00022723"/>
    </source>
</evidence>
<dbReference type="PANTHER" id="PTHR11575">
    <property type="entry name" value="5'-NUCLEOTIDASE-RELATED"/>
    <property type="match status" value="1"/>
</dbReference>
<evidence type="ECO:0000256" key="1">
    <source>
        <dbReference type="ARBA" id="ARBA00000527"/>
    </source>
</evidence>
<organism evidence="14 15">
    <name type="scientific">Paraferrimonas haliotis</name>
    <dbReference type="NCBI Taxonomy" id="2013866"/>
    <lineage>
        <taxon>Bacteria</taxon>
        <taxon>Pseudomonadati</taxon>
        <taxon>Pseudomonadota</taxon>
        <taxon>Gammaproteobacteria</taxon>
        <taxon>Alteromonadales</taxon>
        <taxon>Ferrimonadaceae</taxon>
        <taxon>Paraferrimonas</taxon>
    </lineage>
</organism>
<dbReference type="NCBIfam" id="NF006938">
    <property type="entry name" value="PRK09420.1"/>
    <property type="match status" value="1"/>
</dbReference>
<feature type="domain" description="5'-Nucleotidase C-terminal" evidence="13">
    <location>
        <begin position="366"/>
        <end position="567"/>
    </location>
</feature>
<dbReference type="EMBL" id="BSPO01000001">
    <property type="protein sequence ID" value="GLS82316.1"/>
    <property type="molecule type" value="Genomic_DNA"/>
</dbReference>
<evidence type="ECO:0000259" key="13">
    <source>
        <dbReference type="Pfam" id="PF02872"/>
    </source>
</evidence>
<evidence type="ECO:0000313" key="15">
    <source>
        <dbReference type="Proteomes" id="UP001157439"/>
    </source>
</evidence>
<keyword evidence="7 11" id="KW-0732">Signal</keyword>
<evidence type="ECO:0000256" key="11">
    <source>
        <dbReference type="RuleBase" id="RU362119"/>
    </source>
</evidence>
<reference evidence="14 15" key="1">
    <citation type="journal article" date="2014" name="Int. J. Syst. Evol. Microbiol.">
        <title>Complete genome sequence of Corynebacterium casei LMG S-19264T (=DSM 44701T), isolated from a smear-ripened cheese.</title>
        <authorList>
            <consortium name="US DOE Joint Genome Institute (JGI-PGF)"/>
            <person name="Walter F."/>
            <person name="Albersmeier A."/>
            <person name="Kalinowski J."/>
            <person name="Ruckert C."/>
        </authorList>
    </citation>
    <scope>NUCLEOTIDE SEQUENCE [LARGE SCALE GENOMIC DNA]</scope>
    <source>
        <strain evidence="14 15">NBRC 112785</strain>
    </source>
</reference>
<dbReference type="GO" id="GO:0008663">
    <property type="term" value="F:2',3'-cyclic-nucleotide 2'-phosphodiesterase activity"/>
    <property type="evidence" value="ECO:0007669"/>
    <property type="project" value="UniProtKB-EC"/>
</dbReference>
<evidence type="ECO:0000256" key="5">
    <source>
        <dbReference type="ARBA" id="ARBA00006654"/>
    </source>
</evidence>
<evidence type="ECO:0000256" key="8">
    <source>
        <dbReference type="ARBA" id="ARBA00022741"/>
    </source>
</evidence>
<evidence type="ECO:0000256" key="4">
    <source>
        <dbReference type="ARBA" id="ARBA00004196"/>
    </source>
</evidence>
<evidence type="ECO:0000259" key="12">
    <source>
        <dbReference type="Pfam" id="PF00149"/>
    </source>
</evidence>
<feature type="domain" description="Calcineurin-like phosphoesterase" evidence="12">
    <location>
        <begin position="33"/>
        <end position="268"/>
    </location>
</feature>
<dbReference type="RefSeq" id="WP_095500088.1">
    <property type="nucleotide sequence ID" value="NZ_BSPO01000001.1"/>
</dbReference>
<evidence type="ECO:0000256" key="3">
    <source>
        <dbReference type="ARBA" id="ARBA00001968"/>
    </source>
</evidence>
<keyword evidence="6" id="KW-0479">Metal-binding</keyword>
<protein>
    <submittedName>
        <fullName evidence="14">2',3'-cyclic-nucleotide 2'-phosphodiesterase</fullName>
    </submittedName>
</protein>
<keyword evidence="8 11" id="KW-0547">Nucleotide-binding</keyword>
<dbReference type="InterPro" id="IPR036907">
    <property type="entry name" value="5'-Nucleotdase_C_sf"/>
</dbReference>
<dbReference type="PROSITE" id="PS00786">
    <property type="entry name" value="5_NUCLEOTIDASE_2"/>
    <property type="match status" value="1"/>
</dbReference>
<dbReference type="PANTHER" id="PTHR11575:SF6">
    <property type="entry name" value="2',3'-CYCLIC-NUCLEOTIDE 2'-PHOSPHODIESTERASE_3'-NUCLEOTIDASE"/>
    <property type="match status" value="1"/>
</dbReference>
<dbReference type="PRINTS" id="PR01607">
    <property type="entry name" value="APYRASEFAMLY"/>
</dbReference>
<dbReference type="PROSITE" id="PS51257">
    <property type="entry name" value="PROKAR_LIPOPROTEIN"/>
    <property type="match status" value="1"/>
</dbReference>
<dbReference type="GO" id="GO:0000166">
    <property type="term" value="F:nucleotide binding"/>
    <property type="evidence" value="ECO:0007669"/>
    <property type="project" value="UniProtKB-KW"/>
</dbReference>
<feature type="signal peptide" evidence="11">
    <location>
        <begin position="1"/>
        <end position="19"/>
    </location>
</feature>
<dbReference type="Gene3D" id="3.60.21.10">
    <property type="match status" value="1"/>
</dbReference>
<dbReference type="GO" id="GO:0008254">
    <property type="term" value="F:3'-nucleotidase activity"/>
    <property type="evidence" value="ECO:0007669"/>
    <property type="project" value="UniProtKB-EC"/>
</dbReference>
<dbReference type="SUPFAM" id="SSF55816">
    <property type="entry name" value="5'-nucleotidase (syn. UDP-sugar hydrolase), C-terminal domain"/>
    <property type="match status" value="1"/>
</dbReference>
<dbReference type="InterPro" id="IPR041827">
    <property type="entry name" value="CpdB_N"/>
</dbReference>
<dbReference type="Proteomes" id="UP001157439">
    <property type="component" value="Unassembled WGS sequence"/>
</dbReference>
<keyword evidence="15" id="KW-1185">Reference proteome</keyword>
<dbReference type="InterPro" id="IPR004843">
    <property type="entry name" value="Calcineurin-like_PHP"/>
</dbReference>
<dbReference type="InterPro" id="IPR006179">
    <property type="entry name" value="5_nucleotidase/apyrase"/>
</dbReference>
<comment type="catalytic activity">
    <reaction evidence="1">
        <text>a ribonucleoside 3'-phosphate + H2O = a ribonucleoside + phosphate</text>
        <dbReference type="Rhea" id="RHEA:10144"/>
        <dbReference type="ChEBI" id="CHEBI:13197"/>
        <dbReference type="ChEBI" id="CHEBI:15377"/>
        <dbReference type="ChEBI" id="CHEBI:18254"/>
        <dbReference type="ChEBI" id="CHEBI:43474"/>
        <dbReference type="EC" id="3.1.3.6"/>
    </reaction>
</comment>
<accession>A0AA37TV10</accession>
<gene>
    <name evidence="14" type="primary">cpdB</name>
    <name evidence="14" type="ORF">GCM10007894_02930</name>
</gene>
<evidence type="ECO:0000256" key="9">
    <source>
        <dbReference type="ARBA" id="ARBA00022801"/>
    </source>
</evidence>
<dbReference type="Pfam" id="PF00149">
    <property type="entry name" value="Metallophos"/>
    <property type="match status" value="1"/>
</dbReference>
<dbReference type="GO" id="GO:0030288">
    <property type="term" value="C:outer membrane-bounded periplasmic space"/>
    <property type="evidence" value="ECO:0007669"/>
    <property type="project" value="TreeGrafter"/>
</dbReference>
<evidence type="ECO:0000256" key="2">
    <source>
        <dbReference type="ARBA" id="ARBA00001730"/>
    </source>
</evidence>
<comment type="cofactor">
    <cofactor evidence="3">
        <name>a divalent metal cation</name>
        <dbReference type="ChEBI" id="CHEBI:60240"/>
    </cofactor>
</comment>
<comment type="similarity">
    <text evidence="5 11">Belongs to the 5'-nucleotidase family.</text>
</comment>
<feature type="chain" id="PRO_5041485190" evidence="11">
    <location>
        <begin position="20"/>
        <end position="673"/>
    </location>
</feature>
<dbReference type="InterPro" id="IPR006146">
    <property type="entry name" value="5'-Nucleotdase_CS"/>
</dbReference>